<evidence type="ECO:0000256" key="5">
    <source>
        <dbReference type="PIRSR" id="PIRSR000137-2"/>
    </source>
</evidence>
<feature type="binding site" evidence="5">
    <location>
        <position position="220"/>
    </location>
    <ligand>
        <name>FAD</name>
        <dbReference type="ChEBI" id="CHEBI:57692"/>
    </ligand>
</feature>
<evidence type="ECO:0000313" key="8">
    <source>
        <dbReference type="EMBL" id="AOR79051.1"/>
    </source>
</evidence>
<evidence type="ECO:0000256" key="3">
    <source>
        <dbReference type="ARBA" id="ARBA00022630"/>
    </source>
</evidence>
<dbReference type="PROSITE" id="PS00623">
    <property type="entry name" value="GMC_OXRED_1"/>
    <property type="match status" value="1"/>
</dbReference>
<dbReference type="KEGG" id="nre:BES08_19335"/>
<dbReference type="PANTHER" id="PTHR11552:SF147">
    <property type="entry name" value="CHOLINE DEHYDROGENASE, MITOCHONDRIAL"/>
    <property type="match status" value="1"/>
</dbReference>
<evidence type="ECO:0000256" key="4">
    <source>
        <dbReference type="ARBA" id="ARBA00022827"/>
    </source>
</evidence>
<dbReference type="Proteomes" id="UP000094626">
    <property type="component" value="Plasmid pSA1"/>
</dbReference>
<gene>
    <name evidence="8" type="ORF">BES08_19335</name>
    <name evidence="9" type="ORF">BV97_01677</name>
</gene>
<sequence>MRTEFDYIIVGAGSAGCVLAERLSADGKSQVLLLEAGGRNEELMVRMPRGMIKIWTKPKWYWPFPAEQQGTRPAGETWFYGKGLGGSSAVNGTWYFRGQPRDYDAWEAQGNPGWNWAEIERCYEELEDYHGKSYGRRGKRGPLEVTEVPEGDPVLTGAILQAAREAGIPVLDDVNAPGTEVAGRTQQTVDPRGNRVTAYTAFLKAAAKRPNLTILTGALVRRVTFAGKQATGVLAEIEGKDVAFTAGRTILTAGVLQSPKLLQLSGIGPADVLARHGIDVVHENPHVGRNMNEHMMVALSWRLNKARGLNHEFRGWRAYWHGLRYILTGKGLMASLLPEVSVMASLEADKDWPDLQLGISPYSMASSEDDKPEAGRGQTEAVPGITATAFCLRPNSHGYVELASTDPAAPPRLVPNWFAAPEDRATILRAIHKVREIMAQPALAPYIGAETVPGPSVQTDEEIQQAANWMVSTGLHGTGTCRMGSAEAGPNAGVVDAGLRVHGVSGLYVADCSAMPTGISGNTNGPAMAFAWRAAEVIAAA</sequence>
<comment type="cofactor">
    <cofactor evidence="1 5">
        <name>FAD</name>
        <dbReference type="ChEBI" id="CHEBI:57692"/>
    </cofactor>
</comment>
<dbReference type="OrthoDB" id="9785276at2"/>
<dbReference type="SUPFAM" id="SSF51905">
    <property type="entry name" value="FAD/NAD(P)-binding domain"/>
    <property type="match status" value="1"/>
</dbReference>
<dbReference type="SUPFAM" id="SSF54373">
    <property type="entry name" value="FAD-linked reductases, C-terminal domain"/>
    <property type="match status" value="1"/>
</dbReference>
<dbReference type="PANTHER" id="PTHR11552">
    <property type="entry name" value="GLUCOSE-METHANOL-CHOLINE GMC OXIDOREDUCTASE"/>
    <property type="match status" value="1"/>
</dbReference>
<comment type="similarity">
    <text evidence="2 6">Belongs to the GMC oxidoreductase family.</text>
</comment>
<dbReference type="Gene3D" id="3.30.560.10">
    <property type="entry name" value="Glucose Oxidase, domain 3"/>
    <property type="match status" value="1"/>
</dbReference>
<proteinExistence type="inferred from homology"/>
<dbReference type="AlphaFoldDB" id="A0A031K140"/>
<dbReference type="Proteomes" id="UP000024329">
    <property type="component" value="Unassembled WGS sequence"/>
</dbReference>
<dbReference type="GO" id="GO:0050660">
    <property type="term" value="F:flavin adenine dinucleotide binding"/>
    <property type="evidence" value="ECO:0007669"/>
    <property type="project" value="InterPro"/>
</dbReference>
<dbReference type="GO" id="GO:0016614">
    <property type="term" value="F:oxidoreductase activity, acting on CH-OH group of donors"/>
    <property type="evidence" value="ECO:0007669"/>
    <property type="project" value="InterPro"/>
</dbReference>
<keyword evidence="4 5" id="KW-0274">FAD</keyword>
<feature type="domain" description="Glucose-methanol-choline oxidoreductase N-terminal" evidence="7">
    <location>
        <begin position="81"/>
        <end position="104"/>
    </location>
</feature>
<evidence type="ECO:0000256" key="6">
    <source>
        <dbReference type="RuleBase" id="RU003968"/>
    </source>
</evidence>
<evidence type="ECO:0000256" key="1">
    <source>
        <dbReference type="ARBA" id="ARBA00001974"/>
    </source>
</evidence>
<keyword evidence="3 6" id="KW-0285">Flavoprotein</keyword>
<dbReference type="PIRSF" id="PIRSF000137">
    <property type="entry name" value="Alcohol_oxidase"/>
    <property type="match status" value="1"/>
</dbReference>
<dbReference type="InterPro" id="IPR012132">
    <property type="entry name" value="GMC_OxRdtase"/>
</dbReference>
<dbReference type="Gene3D" id="3.50.50.60">
    <property type="entry name" value="FAD/NAD(P)-binding domain"/>
    <property type="match status" value="1"/>
</dbReference>
<reference evidence="8" key="2">
    <citation type="submission" date="2016-08" db="EMBL/GenBank/DDBJ databases">
        <authorList>
            <person name="Seilhamer J.J."/>
        </authorList>
    </citation>
    <scope>NUCLEOTIDE SEQUENCE [LARGE SCALE GENOMIC DNA]</scope>
    <source>
        <strain evidence="8">SA1</strain>
        <plasmid evidence="8">pSA1</plasmid>
    </source>
</reference>
<evidence type="ECO:0000313" key="9">
    <source>
        <dbReference type="EMBL" id="EZP82753.1"/>
    </source>
</evidence>
<dbReference type="PATRIC" id="fig|158500.4.peg.1718"/>
<organism evidence="9 10">
    <name type="scientific">Novosphingobium resinovorum</name>
    <dbReference type="NCBI Taxonomy" id="158500"/>
    <lineage>
        <taxon>Bacteria</taxon>
        <taxon>Pseudomonadati</taxon>
        <taxon>Pseudomonadota</taxon>
        <taxon>Alphaproteobacteria</taxon>
        <taxon>Sphingomonadales</taxon>
        <taxon>Sphingomonadaceae</taxon>
        <taxon>Novosphingobium</taxon>
    </lineage>
</organism>
<dbReference type="EMBL" id="JFYZ01000005">
    <property type="protein sequence ID" value="EZP82753.1"/>
    <property type="molecule type" value="Genomic_DNA"/>
</dbReference>
<keyword evidence="11" id="KW-1185">Reference proteome</keyword>
<dbReference type="eggNOG" id="COG2303">
    <property type="taxonomic scope" value="Bacteria"/>
</dbReference>
<keyword evidence="8" id="KW-0614">Plasmid</keyword>
<dbReference type="Pfam" id="PF05199">
    <property type="entry name" value="GMC_oxred_C"/>
    <property type="match status" value="1"/>
</dbReference>
<geneLocation type="plasmid" evidence="8 11">
    <name>pSA1</name>
</geneLocation>
<name>A0A031K140_9SPHN</name>
<evidence type="ECO:0000313" key="11">
    <source>
        <dbReference type="Proteomes" id="UP000094626"/>
    </source>
</evidence>
<dbReference type="EMBL" id="CP017076">
    <property type="protein sequence ID" value="AOR79051.1"/>
    <property type="molecule type" value="Genomic_DNA"/>
</dbReference>
<dbReference type="InterPro" id="IPR000172">
    <property type="entry name" value="GMC_OxRdtase_N"/>
</dbReference>
<evidence type="ECO:0000259" key="7">
    <source>
        <dbReference type="PROSITE" id="PS00623"/>
    </source>
</evidence>
<dbReference type="Pfam" id="PF00732">
    <property type="entry name" value="GMC_oxred_N"/>
    <property type="match status" value="1"/>
</dbReference>
<dbReference type="InterPro" id="IPR007867">
    <property type="entry name" value="GMC_OxRtase_C"/>
</dbReference>
<dbReference type="InterPro" id="IPR036188">
    <property type="entry name" value="FAD/NAD-bd_sf"/>
</dbReference>
<reference evidence="11" key="3">
    <citation type="journal article" date="2017" name="J. Biotechnol.">
        <title>Complete genome sequence of Novosphingobium resinovorum SA1, a versatile xenobiotic-degrading bacterium capable of utilizing sulfanilic acid.</title>
        <authorList>
            <person name="Hegedus B."/>
            <person name="Kos P.B."/>
            <person name="Balint B."/>
            <person name="Maroti G."/>
            <person name="Gan H.M."/>
            <person name="Perei K."/>
            <person name="Rakhely G."/>
        </authorList>
    </citation>
    <scope>NUCLEOTIDE SEQUENCE [LARGE SCALE GENOMIC DNA]</scope>
    <source>
        <strain evidence="11">SA1</strain>
    </source>
</reference>
<dbReference type="RefSeq" id="WP_008832369.1">
    <property type="nucleotide sequence ID" value="NZ_CP017076.1"/>
</dbReference>
<evidence type="ECO:0000313" key="10">
    <source>
        <dbReference type="Proteomes" id="UP000024329"/>
    </source>
</evidence>
<protein>
    <submittedName>
        <fullName evidence="9">Choline dehydrogenase</fullName>
    </submittedName>
    <submittedName>
        <fullName evidence="8">Glucose-methanol-choline oxidoreductase</fullName>
    </submittedName>
</protein>
<dbReference type="PROSITE" id="PS51257">
    <property type="entry name" value="PROKAR_LIPOPROTEIN"/>
    <property type="match status" value="1"/>
</dbReference>
<reference evidence="9 10" key="1">
    <citation type="submission" date="2014-03" db="EMBL/GenBank/DDBJ databases">
        <title>Whole genome sequence of Novosphingobium resinovorum KF1.</title>
        <authorList>
            <person name="Gan H.M."/>
            <person name="Gan H.Y."/>
            <person name="Chew T.H."/>
            <person name="Savka M.A."/>
        </authorList>
    </citation>
    <scope>NUCLEOTIDE SEQUENCE [LARGE SCALE GENOMIC DNA]</scope>
    <source>
        <strain evidence="9 10">KF1</strain>
    </source>
</reference>
<evidence type="ECO:0000256" key="2">
    <source>
        <dbReference type="ARBA" id="ARBA00010790"/>
    </source>
</evidence>
<accession>A0A031K140</accession>